<dbReference type="InterPro" id="IPR036909">
    <property type="entry name" value="Cyt_c-like_dom_sf"/>
</dbReference>
<evidence type="ECO:0000256" key="4">
    <source>
        <dbReference type="PROSITE-ProRule" id="PRU00433"/>
    </source>
</evidence>
<organism evidence="7 8">
    <name type="scientific">Geobacter hydrogenophilus</name>
    <dbReference type="NCBI Taxonomy" id="40983"/>
    <lineage>
        <taxon>Bacteria</taxon>
        <taxon>Pseudomonadati</taxon>
        <taxon>Thermodesulfobacteriota</taxon>
        <taxon>Desulfuromonadia</taxon>
        <taxon>Geobacterales</taxon>
        <taxon>Geobacteraceae</taxon>
        <taxon>Geobacter</taxon>
    </lineage>
</organism>
<dbReference type="InterPro" id="IPR009056">
    <property type="entry name" value="Cyt_c-like_dom"/>
</dbReference>
<protein>
    <recommendedName>
        <fullName evidence="6">Cytochrome c domain-containing protein</fullName>
    </recommendedName>
</protein>
<keyword evidence="5" id="KW-0732">Signal</keyword>
<dbReference type="RefSeq" id="WP_246551713.1">
    <property type="nucleotide sequence ID" value="NZ_BSDS01000002.1"/>
</dbReference>
<comment type="caution">
    <text evidence="7">The sequence shown here is derived from an EMBL/GenBank/DDBJ whole genome shotgun (WGS) entry which is preliminary data.</text>
</comment>
<dbReference type="GO" id="GO:0020037">
    <property type="term" value="F:heme binding"/>
    <property type="evidence" value="ECO:0007669"/>
    <property type="project" value="InterPro"/>
</dbReference>
<evidence type="ECO:0000256" key="3">
    <source>
        <dbReference type="ARBA" id="ARBA00023004"/>
    </source>
</evidence>
<evidence type="ECO:0000259" key="6">
    <source>
        <dbReference type="PROSITE" id="PS51007"/>
    </source>
</evidence>
<dbReference type="GO" id="GO:0009055">
    <property type="term" value="F:electron transfer activity"/>
    <property type="evidence" value="ECO:0007669"/>
    <property type="project" value="InterPro"/>
</dbReference>
<name>A0A9W6G2X5_9BACT</name>
<keyword evidence="8" id="KW-1185">Reference proteome</keyword>
<dbReference type="EMBL" id="BSDS01000002">
    <property type="protein sequence ID" value="GLI39338.1"/>
    <property type="molecule type" value="Genomic_DNA"/>
</dbReference>
<keyword evidence="1 4" id="KW-0349">Heme</keyword>
<dbReference type="SUPFAM" id="SSF46626">
    <property type="entry name" value="Cytochrome c"/>
    <property type="match status" value="1"/>
</dbReference>
<reference evidence="7" key="1">
    <citation type="submission" date="2022-12" db="EMBL/GenBank/DDBJ databases">
        <title>Reference genome sequencing for broad-spectrum identification of bacterial and archaeal isolates by mass spectrometry.</title>
        <authorList>
            <person name="Sekiguchi Y."/>
            <person name="Tourlousse D.M."/>
        </authorList>
    </citation>
    <scope>NUCLEOTIDE SEQUENCE</scope>
    <source>
        <strain evidence="7">H2</strain>
    </source>
</reference>
<dbReference type="Proteomes" id="UP001144352">
    <property type="component" value="Unassembled WGS sequence"/>
</dbReference>
<gene>
    <name evidence="7" type="ORF">GHYDROH2_28390</name>
</gene>
<dbReference type="Gene3D" id="1.10.760.10">
    <property type="entry name" value="Cytochrome c-like domain"/>
    <property type="match status" value="1"/>
</dbReference>
<evidence type="ECO:0000256" key="5">
    <source>
        <dbReference type="SAM" id="SignalP"/>
    </source>
</evidence>
<dbReference type="PROSITE" id="PS51007">
    <property type="entry name" value="CYTC"/>
    <property type="match status" value="1"/>
</dbReference>
<feature type="domain" description="Cytochrome c" evidence="6">
    <location>
        <begin position="26"/>
        <end position="105"/>
    </location>
</feature>
<evidence type="ECO:0000313" key="7">
    <source>
        <dbReference type="EMBL" id="GLI39338.1"/>
    </source>
</evidence>
<evidence type="ECO:0000256" key="2">
    <source>
        <dbReference type="ARBA" id="ARBA00022723"/>
    </source>
</evidence>
<dbReference type="GO" id="GO:0046872">
    <property type="term" value="F:metal ion binding"/>
    <property type="evidence" value="ECO:0007669"/>
    <property type="project" value="UniProtKB-KW"/>
</dbReference>
<proteinExistence type="predicted"/>
<keyword evidence="2 4" id="KW-0479">Metal-binding</keyword>
<feature type="chain" id="PRO_5040905328" description="Cytochrome c domain-containing protein" evidence="5">
    <location>
        <begin position="26"/>
        <end position="126"/>
    </location>
</feature>
<dbReference type="Pfam" id="PF13442">
    <property type="entry name" value="Cytochrome_CBB3"/>
    <property type="match status" value="1"/>
</dbReference>
<evidence type="ECO:0000313" key="8">
    <source>
        <dbReference type="Proteomes" id="UP001144352"/>
    </source>
</evidence>
<feature type="signal peptide" evidence="5">
    <location>
        <begin position="1"/>
        <end position="25"/>
    </location>
</feature>
<keyword evidence="3 4" id="KW-0408">Iron</keyword>
<dbReference type="AlphaFoldDB" id="A0A9W6G2X5"/>
<evidence type="ECO:0000256" key="1">
    <source>
        <dbReference type="ARBA" id="ARBA00022617"/>
    </source>
</evidence>
<sequence length="126" mass="13764">MNRKTLSIVAAALVFGMLFGSGAQASAPPRMPYVFAMYCLMCHKQGVQIGPVGIFDMMTKSGNPMHEQLIRNNVRFGIKAMPAFRLSEINPKELNSIVAYLKDVAAYRKTNPAYKPAPAEQGGGKK</sequence>
<accession>A0A9W6G2X5</accession>